<proteinExistence type="predicted"/>
<protein>
    <submittedName>
        <fullName evidence="1">Uncharacterized protein</fullName>
    </submittedName>
</protein>
<name>A0ABQ4F0A5_9ACTN</name>
<dbReference type="Proteomes" id="UP000621500">
    <property type="component" value="Unassembled WGS sequence"/>
</dbReference>
<keyword evidence="2" id="KW-1185">Reference proteome</keyword>
<evidence type="ECO:0000313" key="1">
    <source>
        <dbReference type="EMBL" id="GIH00331.1"/>
    </source>
</evidence>
<reference evidence="1 2" key="1">
    <citation type="submission" date="2021-01" db="EMBL/GenBank/DDBJ databases">
        <title>Whole genome shotgun sequence of Plantactinospora mayteni NBRC 109088.</title>
        <authorList>
            <person name="Komaki H."/>
            <person name="Tamura T."/>
        </authorList>
    </citation>
    <scope>NUCLEOTIDE SEQUENCE [LARGE SCALE GENOMIC DNA]</scope>
    <source>
        <strain evidence="1 2">NBRC 109088</strain>
    </source>
</reference>
<sequence>MVGDMPPLAHSTEEIELYLRLHPCECGESEPGGSSVRRVDGGWVVRYSEDCAGCGRPRLLEFRLPELAGALSGAVWSDSADPSELLDAGEWCWVADSFGGGPADLTGLSEDERVRVRVDRRAAAAALDEVLKFVPEGADQVPESAFWSDRGRAVRERDPDRFSRLRLAASRAAYRRLLAEAEQVTGVARRPGDRPRFSGAVPPRDGAGRVALPDRLLAEAERAAVAGYLRGAPMVLACWGLDPDPFDPAQPEVVPAHLRSDGHWVWSESLAYFAERYGVPPEPELLAHIEEQDYEWPVDLDDEVLDRVVRALRDEGSEAGLVTETSA</sequence>
<organism evidence="1 2">
    <name type="scientific">Plantactinospora mayteni</name>
    <dbReference type="NCBI Taxonomy" id="566021"/>
    <lineage>
        <taxon>Bacteria</taxon>
        <taxon>Bacillati</taxon>
        <taxon>Actinomycetota</taxon>
        <taxon>Actinomycetes</taxon>
        <taxon>Micromonosporales</taxon>
        <taxon>Micromonosporaceae</taxon>
        <taxon>Plantactinospora</taxon>
    </lineage>
</organism>
<evidence type="ECO:0000313" key="2">
    <source>
        <dbReference type="Proteomes" id="UP000621500"/>
    </source>
</evidence>
<dbReference type="EMBL" id="BONX01000052">
    <property type="protein sequence ID" value="GIH00331.1"/>
    <property type="molecule type" value="Genomic_DNA"/>
</dbReference>
<gene>
    <name evidence="1" type="ORF">Pma05_69030</name>
</gene>
<accession>A0ABQ4F0A5</accession>
<comment type="caution">
    <text evidence="1">The sequence shown here is derived from an EMBL/GenBank/DDBJ whole genome shotgun (WGS) entry which is preliminary data.</text>
</comment>